<dbReference type="EMBL" id="CP000860">
    <property type="protein sequence ID" value="ACA59012.1"/>
    <property type="molecule type" value="Genomic_DNA"/>
</dbReference>
<dbReference type="KEGG" id="dau:Daud_0466"/>
<protein>
    <recommendedName>
        <fullName evidence="4">DUF2512 family protein</fullName>
    </recommendedName>
</protein>
<reference evidence="2 3" key="2">
    <citation type="journal article" date="2008" name="Science">
        <title>Environmental genomics reveals a single-species ecosystem deep within Earth.</title>
        <authorList>
            <person name="Chivian D."/>
            <person name="Brodie E.L."/>
            <person name="Alm E.J."/>
            <person name="Culley D.E."/>
            <person name="Dehal P.S."/>
            <person name="Desantis T.Z."/>
            <person name="Gihring T.M."/>
            <person name="Lapidus A."/>
            <person name="Lin L.H."/>
            <person name="Lowry S.R."/>
            <person name="Moser D.P."/>
            <person name="Richardson P.M."/>
            <person name="Southam G."/>
            <person name="Wanger G."/>
            <person name="Pratt L.M."/>
            <person name="Andersen G.L."/>
            <person name="Hazen T.C."/>
            <person name="Brockman F.J."/>
            <person name="Arkin A.P."/>
            <person name="Onstott T.C."/>
        </authorList>
    </citation>
    <scope>NUCLEOTIDE SEQUENCE [LARGE SCALE GENOMIC DNA]</scope>
    <source>
        <strain evidence="2 3">MP104C</strain>
    </source>
</reference>
<dbReference type="HOGENOM" id="CLU_128610_0_1_9"/>
<evidence type="ECO:0008006" key="4">
    <source>
        <dbReference type="Google" id="ProtNLM"/>
    </source>
</evidence>
<feature type="transmembrane region" description="Helical" evidence="1">
    <location>
        <begin position="86"/>
        <end position="104"/>
    </location>
</feature>
<reference evidence="3" key="1">
    <citation type="submission" date="2007-10" db="EMBL/GenBank/DDBJ databases">
        <title>Complete sequence of chromosome of Desulforudis audaxviator MP104C.</title>
        <authorList>
            <person name="Copeland A."/>
            <person name="Lucas S."/>
            <person name="Lapidus A."/>
            <person name="Barry K."/>
            <person name="Glavina del Rio T."/>
            <person name="Dalin E."/>
            <person name="Tice H."/>
            <person name="Bruce D."/>
            <person name="Pitluck S."/>
            <person name="Lowry S.R."/>
            <person name="Larimer F."/>
            <person name="Land M.L."/>
            <person name="Hauser L."/>
            <person name="Kyrpides N."/>
            <person name="Ivanova N.N."/>
            <person name="Richardson P."/>
        </authorList>
    </citation>
    <scope>NUCLEOTIDE SEQUENCE [LARGE SCALE GENOMIC DNA]</scope>
    <source>
        <strain evidence="3">MP104C</strain>
    </source>
</reference>
<keyword evidence="3" id="KW-1185">Reference proteome</keyword>
<name>B1I1W0_DESAP</name>
<evidence type="ECO:0000256" key="1">
    <source>
        <dbReference type="SAM" id="Phobius"/>
    </source>
</evidence>
<dbReference type="OrthoDB" id="2111682at2"/>
<dbReference type="Proteomes" id="UP000008544">
    <property type="component" value="Chromosome"/>
</dbReference>
<gene>
    <name evidence="2" type="ordered locus">Daud_0466</name>
</gene>
<keyword evidence="1" id="KW-0472">Membrane</keyword>
<organism evidence="2 3">
    <name type="scientific">Desulforudis audaxviator (strain MP104C)</name>
    <dbReference type="NCBI Taxonomy" id="477974"/>
    <lineage>
        <taxon>Bacteria</taxon>
        <taxon>Bacillati</taxon>
        <taxon>Bacillota</taxon>
        <taxon>Clostridia</taxon>
        <taxon>Thermoanaerobacterales</taxon>
        <taxon>Candidatus Desulforudaceae</taxon>
        <taxon>Candidatus Desulforudis</taxon>
    </lineage>
</organism>
<sequence>MEHVRSLVIKFVIYAAILSVALWVVAQLPITAALVTALIVAVLTYVIGDLWLLPNYGNIVSSFVNAVMAGVAIWLVFLGLFPPAPAVFLILVAAVLIGIADYFYHQYLKDVLFRVKETPRKAE</sequence>
<dbReference type="STRING" id="477974.Daud_0466"/>
<evidence type="ECO:0000313" key="3">
    <source>
        <dbReference type="Proteomes" id="UP000008544"/>
    </source>
</evidence>
<dbReference type="InterPro" id="IPR019649">
    <property type="entry name" value="DUF2512"/>
</dbReference>
<feature type="transmembrane region" description="Helical" evidence="1">
    <location>
        <begin position="32"/>
        <end position="52"/>
    </location>
</feature>
<dbReference type="eggNOG" id="ENOG50335W1">
    <property type="taxonomic scope" value="Bacteria"/>
</dbReference>
<dbReference type="Pfam" id="PF10710">
    <property type="entry name" value="DUF2512"/>
    <property type="match status" value="1"/>
</dbReference>
<proteinExistence type="predicted"/>
<feature type="transmembrane region" description="Helical" evidence="1">
    <location>
        <begin position="59"/>
        <end position="80"/>
    </location>
</feature>
<keyword evidence="1" id="KW-0812">Transmembrane</keyword>
<dbReference type="RefSeq" id="WP_012301601.1">
    <property type="nucleotide sequence ID" value="NC_010424.1"/>
</dbReference>
<dbReference type="AlphaFoldDB" id="B1I1W0"/>
<keyword evidence="1" id="KW-1133">Transmembrane helix</keyword>
<accession>B1I1W0</accession>
<evidence type="ECO:0000313" key="2">
    <source>
        <dbReference type="EMBL" id="ACA59012.1"/>
    </source>
</evidence>
<feature type="transmembrane region" description="Helical" evidence="1">
    <location>
        <begin position="7"/>
        <end position="26"/>
    </location>
</feature>